<keyword evidence="2" id="KW-1185">Reference proteome</keyword>
<dbReference type="InterPro" id="IPR016888">
    <property type="entry name" value="UCP028498"/>
</dbReference>
<proteinExistence type="predicted"/>
<dbReference type="Pfam" id="PF10012">
    <property type="entry name" value="DUF2255"/>
    <property type="match status" value="1"/>
</dbReference>
<comment type="caution">
    <text evidence="1">The sequence shown here is derived from an EMBL/GenBank/DDBJ whole genome shotgun (WGS) entry which is preliminary data.</text>
</comment>
<name>A0ABP8Y8Y5_9MICO</name>
<organism evidence="1 2">
    <name type="scientific">Isoptericola chiayiensis</name>
    <dbReference type="NCBI Taxonomy" id="579446"/>
    <lineage>
        <taxon>Bacteria</taxon>
        <taxon>Bacillati</taxon>
        <taxon>Actinomycetota</taxon>
        <taxon>Actinomycetes</taxon>
        <taxon>Micrococcales</taxon>
        <taxon>Promicromonosporaceae</taxon>
        <taxon>Isoptericola</taxon>
    </lineage>
</organism>
<dbReference type="RefSeq" id="WP_172150807.1">
    <property type="nucleotide sequence ID" value="NZ_BAABID010000006.1"/>
</dbReference>
<dbReference type="Proteomes" id="UP001500956">
    <property type="component" value="Unassembled WGS sequence"/>
</dbReference>
<dbReference type="EMBL" id="BAABID010000006">
    <property type="protein sequence ID" value="GAA4722724.1"/>
    <property type="molecule type" value="Genomic_DNA"/>
</dbReference>
<evidence type="ECO:0000313" key="1">
    <source>
        <dbReference type="EMBL" id="GAA4722724.1"/>
    </source>
</evidence>
<accession>A0ABP8Y8Y5</accession>
<evidence type="ECO:0000313" key="2">
    <source>
        <dbReference type="Proteomes" id="UP001500956"/>
    </source>
</evidence>
<sequence>MTTTATEKDLGRLPLAGTARLVGPGASVGAWLVRFDGALYARSAAPRSAVVDRRGRGRMRMDGQDHAVVLSEVAPEMHELLDDAYRARYGRCRPEQVDAMVSDDAAAATFLVRSRSLSWGERAADAVAAWRERFSAPAASTGRGDAPCPCPGS</sequence>
<gene>
    <name evidence="1" type="ORF">GCM10023216_10070</name>
</gene>
<reference evidence="2" key="1">
    <citation type="journal article" date="2019" name="Int. J. Syst. Evol. Microbiol.">
        <title>The Global Catalogue of Microorganisms (GCM) 10K type strain sequencing project: providing services to taxonomists for standard genome sequencing and annotation.</title>
        <authorList>
            <consortium name="The Broad Institute Genomics Platform"/>
            <consortium name="The Broad Institute Genome Sequencing Center for Infectious Disease"/>
            <person name="Wu L."/>
            <person name="Ma J."/>
        </authorList>
    </citation>
    <scope>NUCLEOTIDE SEQUENCE [LARGE SCALE GENOMIC DNA]</scope>
    <source>
        <strain evidence="2">JCM 18063</strain>
    </source>
</reference>
<protein>
    <submittedName>
        <fullName evidence="1">Uncharacterized protein</fullName>
    </submittedName>
</protein>